<dbReference type="EMBL" id="JACHMP010000001">
    <property type="protein sequence ID" value="MBB5817011.1"/>
    <property type="molecule type" value="Genomic_DNA"/>
</dbReference>
<keyword evidence="2" id="KW-1185">Reference proteome</keyword>
<comment type="caution">
    <text evidence="1">The sequence shown here is derived from an EMBL/GenBank/DDBJ whole genome shotgun (WGS) entry which is preliminary data.</text>
</comment>
<dbReference type="AlphaFoldDB" id="A0A7W9IB70"/>
<sequence>MALGGLSGCVMGHAVPFDEVRIAVVEAALGALAS</sequence>
<gene>
    <name evidence="1" type="ORF">F4562_000073</name>
</gene>
<evidence type="ECO:0000313" key="1">
    <source>
        <dbReference type="EMBL" id="MBB5817011.1"/>
    </source>
</evidence>
<organism evidence="1 2">
    <name type="scientific">Streptosporangium becharense</name>
    <dbReference type="NCBI Taxonomy" id="1816182"/>
    <lineage>
        <taxon>Bacteria</taxon>
        <taxon>Bacillati</taxon>
        <taxon>Actinomycetota</taxon>
        <taxon>Actinomycetes</taxon>
        <taxon>Streptosporangiales</taxon>
        <taxon>Streptosporangiaceae</taxon>
        <taxon>Streptosporangium</taxon>
    </lineage>
</organism>
<reference evidence="1 2" key="1">
    <citation type="submission" date="2020-08" db="EMBL/GenBank/DDBJ databases">
        <title>Sequencing the genomes of 1000 actinobacteria strains.</title>
        <authorList>
            <person name="Klenk H.-P."/>
        </authorList>
    </citation>
    <scope>NUCLEOTIDE SEQUENCE [LARGE SCALE GENOMIC DNA]</scope>
    <source>
        <strain evidence="1 2">DSM 46887</strain>
    </source>
</reference>
<dbReference type="Proteomes" id="UP000540685">
    <property type="component" value="Unassembled WGS sequence"/>
</dbReference>
<proteinExistence type="predicted"/>
<protein>
    <submittedName>
        <fullName evidence="1">Uncharacterized protein</fullName>
    </submittedName>
</protein>
<evidence type="ECO:0000313" key="2">
    <source>
        <dbReference type="Proteomes" id="UP000540685"/>
    </source>
</evidence>
<accession>A0A7W9IB70</accession>
<name>A0A7W9IB70_9ACTN</name>